<feature type="region of interest" description="Disordered" evidence="1">
    <location>
        <begin position="62"/>
        <end position="83"/>
    </location>
</feature>
<proteinExistence type="predicted"/>
<comment type="caution">
    <text evidence="2">The sequence shown here is derived from an EMBL/GenBank/DDBJ whole genome shotgun (WGS) entry which is preliminary data.</text>
</comment>
<feature type="region of interest" description="Disordered" evidence="1">
    <location>
        <begin position="35"/>
        <end position="54"/>
    </location>
</feature>
<organism evidence="2 3">
    <name type="scientific">Colletotrichum salicis</name>
    <dbReference type="NCBI Taxonomy" id="1209931"/>
    <lineage>
        <taxon>Eukaryota</taxon>
        <taxon>Fungi</taxon>
        <taxon>Dikarya</taxon>
        <taxon>Ascomycota</taxon>
        <taxon>Pezizomycotina</taxon>
        <taxon>Sordariomycetes</taxon>
        <taxon>Hypocreomycetidae</taxon>
        <taxon>Glomerellales</taxon>
        <taxon>Glomerellaceae</taxon>
        <taxon>Colletotrichum</taxon>
        <taxon>Colletotrichum acutatum species complex</taxon>
    </lineage>
</organism>
<keyword evidence="3" id="KW-1185">Reference proteome</keyword>
<evidence type="ECO:0000313" key="2">
    <source>
        <dbReference type="EMBL" id="KXH67101.1"/>
    </source>
</evidence>
<reference evidence="2 3" key="1">
    <citation type="submission" date="2014-02" db="EMBL/GenBank/DDBJ databases">
        <title>The genome sequence of Colletotrichum salicis CBS 607.94.</title>
        <authorList>
            <person name="Baroncelli R."/>
            <person name="Thon M.R."/>
        </authorList>
    </citation>
    <scope>NUCLEOTIDE SEQUENCE [LARGE SCALE GENOMIC DNA]</scope>
    <source>
        <strain evidence="2 3">CBS 607.94</strain>
    </source>
</reference>
<protein>
    <submittedName>
        <fullName evidence="2">Uncharacterized protein</fullName>
    </submittedName>
</protein>
<evidence type="ECO:0000313" key="3">
    <source>
        <dbReference type="Proteomes" id="UP000070121"/>
    </source>
</evidence>
<dbReference type="AlphaFoldDB" id="A0A135V3C3"/>
<dbReference type="EMBL" id="JFFI01000544">
    <property type="protein sequence ID" value="KXH67101.1"/>
    <property type="molecule type" value="Genomic_DNA"/>
</dbReference>
<feature type="compositionally biased region" description="Polar residues" evidence="1">
    <location>
        <begin position="62"/>
        <end position="82"/>
    </location>
</feature>
<accession>A0A135V3C3</accession>
<gene>
    <name evidence="2" type="ORF">CSAL01_01378</name>
</gene>
<name>A0A135V3C3_9PEZI</name>
<evidence type="ECO:0000256" key="1">
    <source>
        <dbReference type="SAM" id="MobiDB-lite"/>
    </source>
</evidence>
<dbReference type="Proteomes" id="UP000070121">
    <property type="component" value="Unassembled WGS sequence"/>
</dbReference>
<sequence>METLPSLFPQVPLPPRALELICGVTLANSPSIESHAPSGVLNSEPAIRGRERRPMSWTSGHNILLDNQRNNPPSDDSVSPRQRLQVPERGGLLLCYTTEVEYSHIYLLERVSILDSRKSTYPNRRQAGHTCKGTEAIPAQFSLGSGKKPPSFNFHPPYRAGNRKEENLWLWRVRAYKATKGTQINGNAIHATHATPLPLLSFRVGKGSQGSILGWGSELHFREAVTKFKAILADTVSQGSRHPSPWTLALHCDIGKPALGFAKTGVQGPRGVQVELTAQRAAREKDF</sequence>